<evidence type="ECO:0000256" key="3">
    <source>
        <dbReference type="ARBA" id="ARBA00006916"/>
    </source>
</evidence>
<dbReference type="GO" id="GO:0005730">
    <property type="term" value="C:nucleolus"/>
    <property type="evidence" value="ECO:0007669"/>
    <property type="project" value="UniProtKB-SubCell"/>
</dbReference>
<proteinExistence type="inferred from homology"/>
<dbReference type="Pfam" id="PF10153">
    <property type="entry name" value="Efg1"/>
    <property type="match status" value="1"/>
</dbReference>
<evidence type="ECO:0000256" key="6">
    <source>
        <dbReference type="ARBA" id="ARBA00022552"/>
    </source>
</evidence>
<evidence type="ECO:0000256" key="2">
    <source>
        <dbReference type="ARBA" id="ARBA00004604"/>
    </source>
</evidence>
<comment type="caution">
    <text evidence="10">The sequence shown here is derived from an EMBL/GenBank/DDBJ whole genome shotgun (WGS) entry which is preliminary data.</text>
</comment>
<evidence type="ECO:0000256" key="1">
    <source>
        <dbReference type="ARBA" id="ARBA00002773"/>
    </source>
</evidence>
<evidence type="ECO:0000313" key="10">
    <source>
        <dbReference type="EMBL" id="KKA30217.1"/>
    </source>
</evidence>
<keyword evidence="8" id="KW-0539">Nucleus</keyword>
<dbReference type="PANTHER" id="PTHR33911">
    <property type="entry name" value="RRNA-PROCESSING PROTEIN EFG1"/>
    <property type="match status" value="1"/>
</dbReference>
<feature type="compositionally biased region" description="Basic and acidic residues" evidence="9">
    <location>
        <begin position="221"/>
        <end position="234"/>
    </location>
</feature>
<dbReference type="OrthoDB" id="47732at2759"/>
<protein>
    <recommendedName>
        <fullName evidence="4">rRNA-processing protein EFG1</fullName>
    </recommendedName>
    <alternativeName>
        <fullName evidence="5">rRNA-processing protein efg1</fullName>
    </alternativeName>
</protein>
<name>A0A0F4ZI75_9PEZI</name>
<comment type="similarity">
    <text evidence="3">Belongs to the EFG1 family.</text>
</comment>
<feature type="compositionally biased region" description="Basic residues" evidence="9">
    <location>
        <begin position="8"/>
        <end position="18"/>
    </location>
</feature>
<evidence type="ECO:0000256" key="8">
    <source>
        <dbReference type="ARBA" id="ARBA00023242"/>
    </source>
</evidence>
<evidence type="ECO:0000313" key="11">
    <source>
        <dbReference type="Proteomes" id="UP000033483"/>
    </source>
</evidence>
<gene>
    <name evidence="10" type="ORF">TD95_001896</name>
</gene>
<comment type="function">
    <text evidence="1">Involved in rRNA processing.</text>
</comment>
<dbReference type="Proteomes" id="UP000033483">
    <property type="component" value="Unassembled WGS sequence"/>
</dbReference>
<keyword evidence="6" id="KW-0698">rRNA processing</keyword>
<feature type="compositionally biased region" description="Basic residues" evidence="9">
    <location>
        <begin position="209"/>
        <end position="220"/>
    </location>
</feature>
<dbReference type="GO" id="GO:0030688">
    <property type="term" value="C:preribosome, small subunit precursor"/>
    <property type="evidence" value="ECO:0007669"/>
    <property type="project" value="TreeGrafter"/>
</dbReference>
<keyword evidence="11" id="KW-1185">Reference proteome</keyword>
<dbReference type="AlphaFoldDB" id="A0A0F4ZI75"/>
<feature type="region of interest" description="Disordered" evidence="9">
    <location>
        <begin position="184"/>
        <end position="243"/>
    </location>
</feature>
<evidence type="ECO:0000256" key="4">
    <source>
        <dbReference type="ARBA" id="ARBA00018689"/>
    </source>
</evidence>
<comment type="subcellular location">
    <subcellularLocation>
        <location evidence="2">Nucleus</location>
        <location evidence="2">Nucleolus</location>
    </subcellularLocation>
</comment>
<evidence type="ECO:0000256" key="7">
    <source>
        <dbReference type="ARBA" id="ARBA00023054"/>
    </source>
</evidence>
<dbReference type="InterPro" id="IPR019310">
    <property type="entry name" value="Efg1"/>
</dbReference>
<feature type="compositionally biased region" description="Basic and acidic residues" evidence="9">
    <location>
        <begin position="184"/>
        <end position="208"/>
    </location>
</feature>
<evidence type="ECO:0000256" key="5">
    <source>
        <dbReference type="ARBA" id="ARBA00019827"/>
    </source>
</evidence>
<dbReference type="InterPro" id="IPR050786">
    <property type="entry name" value="EFG1_rRNA-proc"/>
</dbReference>
<accession>A0A0F4ZI75</accession>
<feature type="region of interest" description="Disordered" evidence="9">
    <location>
        <begin position="1"/>
        <end position="27"/>
    </location>
</feature>
<keyword evidence="7" id="KW-0175">Coiled coil</keyword>
<reference evidence="10 11" key="1">
    <citation type="submission" date="2015-03" db="EMBL/GenBank/DDBJ databases">
        <authorList>
            <person name="Radwan O."/>
            <person name="Al-Naeli F.A."/>
            <person name="Rendon G.A."/>
            <person name="Fields C."/>
        </authorList>
    </citation>
    <scope>NUCLEOTIDE SEQUENCE [LARGE SCALE GENOMIC DNA]</scope>
    <source>
        <strain evidence="10">CR-DP1</strain>
    </source>
</reference>
<dbReference type="GO" id="GO:0000462">
    <property type="term" value="P:maturation of SSU-rRNA from tricistronic rRNA transcript (SSU-rRNA, 5.8S rRNA, LSU-rRNA)"/>
    <property type="evidence" value="ECO:0007669"/>
    <property type="project" value="TreeGrafter"/>
</dbReference>
<organism evidence="10 11">
    <name type="scientific">Thielaviopsis punctulata</name>
    <dbReference type="NCBI Taxonomy" id="72032"/>
    <lineage>
        <taxon>Eukaryota</taxon>
        <taxon>Fungi</taxon>
        <taxon>Dikarya</taxon>
        <taxon>Ascomycota</taxon>
        <taxon>Pezizomycotina</taxon>
        <taxon>Sordariomycetes</taxon>
        <taxon>Hypocreomycetidae</taxon>
        <taxon>Microascales</taxon>
        <taxon>Ceratocystidaceae</taxon>
        <taxon>Thielaviopsis</taxon>
    </lineage>
</organism>
<dbReference type="PANTHER" id="PTHR33911:SF1">
    <property type="entry name" value="RRNA-PROCESSING PROTEIN EFG1"/>
    <property type="match status" value="1"/>
</dbReference>
<evidence type="ECO:0000256" key="9">
    <source>
        <dbReference type="SAM" id="MobiDB-lite"/>
    </source>
</evidence>
<sequence>MDAEHTAPARKWKGKTHKAKEGTLNGMKKRLRTIERKLKRTTEMPATIKNDLQREMGSLKASIASIENKRKRSNMIKKYHMVRFFERQKATRKLKQARKALAESPDDEKIKREIYTYEVDLEYTQYFPFLERYISLYAKKGEDEKTAGVPVGHEPVPEVPGLLRPPQWRVVAQAMKMGRVALERLRDRASEDVDPLKEAEYSVEEKKSKKDKKDKKNRKQKKEEEEAVQEKENDSDSDGGFFE</sequence>
<dbReference type="EMBL" id="LAEV01000467">
    <property type="protein sequence ID" value="KKA30217.1"/>
    <property type="molecule type" value="Genomic_DNA"/>
</dbReference>